<accession>A0A9Q1B874</accession>
<evidence type="ECO:0000313" key="2">
    <source>
        <dbReference type="Proteomes" id="UP001142489"/>
    </source>
</evidence>
<protein>
    <submittedName>
        <fullName evidence="1">Uncharacterized protein</fullName>
    </submittedName>
</protein>
<dbReference type="AlphaFoldDB" id="A0A9Q1B874"/>
<dbReference type="OrthoDB" id="8906724at2759"/>
<name>A0A9Q1B874_9SAUR</name>
<reference evidence="1" key="1">
    <citation type="journal article" date="2023" name="DNA Res.">
        <title>Chromosome-level genome assembly of Phrynocephalus forsythii using third-generation DNA sequencing and Hi-C analysis.</title>
        <authorList>
            <person name="Qi Y."/>
            <person name="Zhao W."/>
            <person name="Zhao Y."/>
            <person name="Niu C."/>
            <person name="Cao S."/>
            <person name="Zhang Y."/>
        </authorList>
    </citation>
    <scope>NUCLEOTIDE SEQUENCE</scope>
    <source>
        <tissue evidence="1">Muscle</tissue>
    </source>
</reference>
<dbReference type="Proteomes" id="UP001142489">
    <property type="component" value="Unassembled WGS sequence"/>
</dbReference>
<evidence type="ECO:0000313" key="1">
    <source>
        <dbReference type="EMBL" id="KAJ7344639.1"/>
    </source>
</evidence>
<proteinExistence type="predicted"/>
<feature type="non-terminal residue" evidence="1">
    <location>
        <position position="52"/>
    </location>
</feature>
<keyword evidence="2" id="KW-1185">Reference proteome</keyword>
<dbReference type="EMBL" id="JAPFRF010000001">
    <property type="protein sequence ID" value="KAJ7344639.1"/>
    <property type="molecule type" value="Genomic_DNA"/>
</dbReference>
<organism evidence="1 2">
    <name type="scientific">Phrynocephalus forsythii</name>
    <dbReference type="NCBI Taxonomy" id="171643"/>
    <lineage>
        <taxon>Eukaryota</taxon>
        <taxon>Metazoa</taxon>
        <taxon>Chordata</taxon>
        <taxon>Craniata</taxon>
        <taxon>Vertebrata</taxon>
        <taxon>Euteleostomi</taxon>
        <taxon>Lepidosauria</taxon>
        <taxon>Squamata</taxon>
        <taxon>Bifurcata</taxon>
        <taxon>Unidentata</taxon>
        <taxon>Episquamata</taxon>
        <taxon>Toxicofera</taxon>
        <taxon>Iguania</taxon>
        <taxon>Acrodonta</taxon>
        <taxon>Agamidae</taxon>
        <taxon>Agaminae</taxon>
        <taxon>Phrynocephalus</taxon>
    </lineage>
</organism>
<comment type="caution">
    <text evidence="1">The sequence shown here is derived from an EMBL/GenBank/DDBJ whole genome shotgun (WGS) entry which is preliminary data.</text>
</comment>
<sequence length="52" mass="5817">MDMVLKKIGIQQGKFCSHSFQIGAASTAAALGYHNRIIWCVGHWTSDKFKAY</sequence>
<gene>
    <name evidence="1" type="ORF">JRQ81_000589</name>
</gene>